<comment type="subunit">
    <text evidence="3">Monomer.</text>
</comment>
<comment type="similarity">
    <text evidence="2">Belongs to the LolB family.</text>
</comment>
<evidence type="ECO:0000256" key="5">
    <source>
        <dbReference type="ARBA" id="ARBA00022448"/>
    </source>
</evidence>
<proteinExistence type="inferred from homology"/>
<evidence type="ECO:0000256" key="4">
    <source>
        <dbReference type="ARBA" id="ARBA00016202"/>
    </source>
</evidence>
<accession>A0ABM9NPU9</accession>
<reference evidence="13" key="1">
    <citation type="submission" date="2024-04" db="EMBL/GenBank/DDBJ databases">
        <authorList>
            <person name="Manzano-Marin A."/>
            <person name="Manzano-Marin A."/>
            <person name="Alejandro Manzano Marin A."/>
        </authorList>
    </citation>
    <scope>NUCLEOTIDE SEQUENCE [LARGE SCALE GENOMIC DNA]</scope>
    <source>
        <strain evidence="13">TABTEA</strain>
    </source>
</reference>
<keyword evidence="11" id="KW-0998">Cell outer membrane</keyword>
<keyword evidence="5" id="KW-0813">Transport</keyword>
<evidence type="ECO:0000256" key="10">
    <source>
        <dbReference type="ARBA" id="ARBA00023186"/>
    </source>
</evidence>
<evidence type="ECO:0000256" key="9">
    <source>
        <dbReference type="ARBA" id="ARBA00023139"/>
    </source>
</evidence>
<evidence type="ECO:0000256" key="12">
    <source>
        <dbReference type="ARBA" id="ARBA00023288"/>
    </source>
</evidence>
<dbReference type="EMBL" id="OZ034688">
    <property type="protein sequence ID" value="CAL1329519.1"/>
    <property type="molecule type" value="Genomic_DNA"/>
</dbReference>
<dbReference type="Gene3D" id="2.50.20.10">
    <property type="entry name" value="Lipoprotein localisation LolA/LolB/LppX"/>
    <property type="match status" value="1"/>
</dbReference>
<protein>
    <recommendedName>
        <fullName evidence="4">Outer-membrane lipoprotein LolB</fullName>
    </recommendedName>
</protein>
<dbReference type="SUPFAM" id="SSF89392">
    <property type="entry name" value="Prokaryotic lipoproteins and lipoprotein localization factors"/>
    <property type="match status" value="1"/>
</dbReference>
<dbReference type="InterPro" id="IPR029046">
    <property type="entry name" value="LolA/LolB/LppX"/>
</dbReference>
<dbReference type="NCBIfam" id="TIGR00548">
    <property type="entry name" value="lolB"/>
    <property type="match status" value="1"/>
</dbReference>
<gene>
    <name evidence="13" type="primary">lolB</name>
    <name evidence="13" type="ORF">PRHACTZTBTEA_614</name>
</gene>
<organism evidence="13 14">
    <name type="scientific">Candidatus Providencia siddallii</name>
    <dbReference type="NCBI Taxonomy" id="1715285"/>
    <lineage>
        <taxon>Bacteria</taxon>
        <taxon>Pseudomonadati</taxon>
        <taxon>Pseudomonadota</taxon>
        <taxon>Gammaproteobacteria</taxon>
        <taxon>Enterobacterales</taxon>
        <taxon>Morganellaceae</taxon>
        <taxon>Providencia</taxon>
    </lineage>
</organism>
<keyword evidence="10" id="KW-0143">Chaperone</keyword>
<evidence type="ECO:0000256" key="11">
    <source>
        <dbReference type="ARBA" id="ARBA00023237"/>
    </source>
</evidence>
<name>A0ABM9NPU9_9GAMM</name>
<evidence type="ECO:0000256" key="8">
    <source>
        <dbReference type="ARBA" id="ARBA00023136"/>
    </source>
</evidence>
<evidence type="ECO:0000313" key="13">
    <source>
        <dbReference type="EMBL" id="CAL1329519.1"/>
    </source>
</evidence>
<dbReference type="RefSeq" id="WP_341764974.1">
    <property type="nucleotide sequence ID" value="NZ_OZ034688.1"/>
</dbReference>
<evidence type="ECO:0000256" key="7">
    <source>
        <dbReference type="ARBA" id="ARBA00022927"/>
    </source>
</evidence>
<keyword evidence="12 13" id="KW-0449">Lipoprotein</keyword>
<evidence type="ECO:0000256" key="3">
    <source>
        <dbReference type="ARBA" id="ARBA00011245"/>
    </source>
</evidence>
<keyword evidence="9" id="KW-0564">Palmitate</keyword>
<keyword evidence="6" id="KW-0732">Signal</keyword>
<evidence type="ECO:0000256" key="1">
    <source>
        <dbReference type="ARBA" id="ARBA00004459"/>
    </source>
</evidence>
<evidence type="ECO:0000313" key="14">
    <source>
        <dbReference type="Proteomes" id="UP001497533"/>
    </source>
</evidence>
<keyword evidence="7" id="KW-0653">Protein transport</keyword>
<sequence>MISTIISNKFIFLKIICLLLLSCTSVFNKNVFYKKNIKWDIHKQNLLKLHNYQVRGSLIYSNDKNKIYSKFFFQRQFYPEKYQLFLMNPIGNVEIEFKFEDNFSFLNIKNKGVYVGDDVDYMLIKLIGISIPFNEFVLWLIGLPGSSIDFIFNENNLLKTMRFKKNNKQIEINYIKYNIIKIPYLPSVFELRQGNNFIKFKIDDWVLKKWFWHGHLLAN</sequence>
<dbReference type="CDD" id="cd16326">
    <property type="entry name" value="LolB"/>
    <property type="match status" value="1"/>
</dbReference>
<comment type="subcellular location">
    <subcellularLocation>
        <location evidence="1">Cell outer membrane</location>
        <topology evidence="1">Lipid-anchor</topology>
    </subcellularLocation>
</comment>
<keyword evidence="14" id="KW-1185">Reference proteome</keyword>
<evidence type="ECO:0000256" key="6">
    <source>
        <dbReference type="ARBA" id="ARBA00022729"/>
    </source>
</evidence>
<dbReference type="InterPro" id="IPR004565">
    <property type="entry name" value="OM_lipoprot_LolB"/>
</dbReference>
<dbReference type="Proteomes" id="UP001497533">
    <property type="component" value="Chromosome"/>
</dbReference>
<evidence type="ECO:0000256" key="2">
    <source>
        <dbReference type="ARBA" id="ARBA00009696"/>
    </source>
</evidence>
<dbReference type="Pfam" id="PF03550">
    <property type="entry name" value="LolB"/>
    <property type="match status" value="1"/>
</dbReference>
<keyword evidence="8" id="KW-0472">Membrane</keyword>